<accession>F8CQA8</accession>
<proteinExistence type="predicted"/>
<dbReference type="HOGENOM" id="CLU_3404475_0_0_7"/>
<dbReference type="Proteomes" id="UP000000488">
    <property type="component" value="Chromosome"/>
</dbReference>
<organism evidence="1 2">
    <name type="scientific">Myxococcus fulvus (strain ATCC BAA-855 / HW-1)</name>
    <dbReference type="NCBI Taxonomy" id="483219"/>
    <lineage>
        <taxon>Bacteria</taxon>
        <taxon>Pseudomonadati</taxon>
        <taxon>Myxococcota</taxon>
        <taxon>Myxococcia</taxon>
        <taxon>Myxococcales</taxon>
        <taxon>Cystobacterineae</taxon>
        <taxon>Myxococcaceae</taxon>
        <taxon>Myxococcus</taxon>
    </lineage>
</organism>
<reference evidence="1 2" key="1">
    <citation type="journal article" date="2011" name="J. Bacteriol.">
        <title>Genome sequence of the halotolerant marine bacterium Myxococcus fulvus HW-1.</title>
        <authorList>
            <person name="Li Z.F."/>
            <person name="Li X."/>
            <person name="Liu H."/>
            <person name="Liu X."/>
            <person name="Han K."/>
            <person name="Wu Z.H."/>
            <person name="Hu W."/>
            <person name="Li F.F."/>
            <person name="Li Y.Z."/>
        </authorList>
    </citation>
    <scope>NUCLEOTIDE SEQUENCE [LARGE SCALE GENOMIC DNA]</scope>
    <source>
        <strain evidence="2">ATCC BAA-855 / HW-1</strain>
    </source>
</reference>
<gene>
    <name evidence="1" type="ordered locus">LILAB_17675</name>
</gene>
<evidence type="ECO:0000313" key="2">
    <source>
        <dbReference type="Proteomes" id="UP000000488"/>
    </source>
</evidence>
<sequence>MDSDEGAGALVEDGPVCLLAVWRAMRGFLR</sequence>
<dbReference type="EMBL" id="CP002830">
    <property type="protein sequence ID" value="AEI65437.1"/>
    <property type="molecule type" value="Genomic_DNA"/>
</dbReference>
<dbReference type="AlphaFoldDB" id="F8CQA8"/>
<protein>
    <submittedName>
        <fullName evidence="1">Uncharacterized protein</fullName>
    </submittedName>
</protein>
<dbReference type="KEGG" id="mfu:LILAB_17675"/>
<name>F8CQA8_MYXFH</name>
<evidence type="ECO:0000313" key="1">
    <source>
        <dbReference type="EMBL" id="AEI65437.1"/>
    </source>
</evidence>